<dbReference type="RefSeq" id="WP_005992663.1">
    <property type="nucleotide sequence ID" value="NZ_AECZ01000008.1"/>
</dbReference>
<dbReference type="STRING" id="596151.DesfrDRAFT_1540"/>
<organism evidence="1 2">
    <name type="scientific">Solidesulfovibrio fructosivorans JJ]</name>
    <dbReference type="NCBI Taxonomy" id="596151"/>
    <lineage>
        <taxon>Bacteria</taxon>
        <taxon>Pseudomonadati</taxon>
        <taxon>Thermodesulfobacteriota</taxon>
        <taxon>Desulfovibrionia</taxon>
        <taxon>Desulfovibrionales</taxon>
        <taxon>Desulfovibrionaceae</taxon>
        <taxon>Solidesulfovibrio</taxon>
    </lineage>
</organism>
<name>E1JV91_SOLFR</name>
<proteinExistence type="predicted"/>
<dbReference type="AlphaFoldDB" id="E1JV91"/>
<protein>
    <submittedName>
        <fullName evidence="1">Uncharacterized protein</fullName>
    </submittedName>
</protein>
<keyword evidence="2" id="KW-1185">Reference proteome</keyword>
<comment type="caution">
    <text evidence="1">The sequence shown here is derived from an EMBL/GenBank/DDBJ whole genome shotgun (WGS) entry which is preliminary data.</text>
</comment>
<evidence type="ECO:0000313" key="2">
    <source>
        <dbReference type="Proteomes" id="UP000006250"/>
    </source>
</evidence>
<gene>
    <name evidence="1" type="ORF">DesfrDRAFT_1540</name>
</gene>
<dbReference type="EMBL" id="AECZ01000008">
    <property type="protein sequence ID" value="EFL51685.1"/>
    <property type="molecule type" value="Genomic_DNA"/>
</dbReference>
<sequence>MKQRISTQLESFCTSPHTETRQCIDFDRAKLKYFDPRIMELGDLNSCASQCPSCGVRSLVENTPLA</sequence>
<accession>E1JV91</accession>
<dbReference type="OrthoDB" id="9803192at2"/>
<evidence type="ECO:0000313" key="1">
    <source>
        <dbReference type="EMBL" id="EFL51685.1"/>
    </source>
</evidence>
<reference evidence="1 2" key="1">
    <citation type="submission" date="2010-08" db="EMBL/GenBank/DDBJ databases">
        <title>The draft genome of Desulfovibrio fructosovorans JJ.</title>
        <authorList>
            <consortium name="US DOE Joint Genome Institute (JGI-PGF)"/>
            <person name="Lucas S."/>
            <person name="Copeland A."/>
            <person name="Lapidus A."/>
            <person name="Cheng J.-F."/>
            <person name="Bruce D."/>
            <person name="Goodwin L."/>
            <person name="Pitluck S."/>
            <person name="Land M.L."/>
            <person name="Hauser L."/>
            <person name="Chang Y.-J."/>
            <person name="Jeffries C."/>
            <person name="Wall J.D."/>
            <person name="Stahl D.A."/>
            <person name="Arkin A.P."/>
            <person name="Dehal P."/>
            <person name="Stolyar S.M."/>
            <person name="Hazen T.C."/>
            <person name="Woyke T.J."/>
        </authorList>
    </citation>
    <scope>NUCLEOTIDE SEQUENCE [LARGE SCALE GENOMIC DNA]</scope>
    <source>
        <strain evidence="1 2">JJ</strain>
    </source>
</reference>
<dbReference type="Proteomes" id="UP000006250">
    <property type="component" value="Unassembled WGS sequence"/>
</dbReference>